<proteinExistence type="inferred from homology"/>
<keyword evidence="6" id="KW-1185">Reference proteome</keyword>
<comment type="similarity">
    <text evidence="1 3">Belongs to the type-B carboxylesterase/lipase family.</text>
</comment>
<dbReference type="GO" id="GO:0016787">
    <property type="term" value="F:hydrolase activity"/>
    <property type="evidence" value="ECO:0007669"/>
    <property type="project" value="UniProtKB-KW"/>
</dbReference>
<dbReference type="InterPro" id="IPR002018">
    <property type="entry name" value="CarbesteraseB"/>
</dbReference>
<feature type="domain" description="Carboxylesterase type B" evidence="4">
    <location>
        <begin position="31"/>
        <end position="282"/>
    </location>
</feature>
<dbReference type="Proteomes" id="UP000054144">
    <property type="component" value="Unassembled WGS sequence"/>
</dbReference>
<dbReference type="SUPFAM" id="SSF53474">
    <property type="entry name" value="alpha/beta-Hydrolases"/>
    <property type="match status" value="1"/>
</dbReference>
<dbReference type="PROSITE" id="PS00122">
    <property type="entry name" value="CARBOXYLESTERASE_B_1"/>
    <property type="match status" value="1"/>
</dbReference>
<gene>
    <name evidence="5" type="ORF">FISHEDRAFT_50155</name>
</gene>
<evidence type="ECO:0000256" key="1">
    <source>
        <dbReference type="ARBA" id="ARBA00005964"/>
    </source>
</evidence>
<dbReference type="Pfam" id="PF00135">
    <property type="entry name" value="COesterase"/>
    <property type="match status" value="1"/>
</dbReference>
<evidence type="ECO:0000259" key="4">
    <source>
        <dbReference type="Pfam" id="PF00135"/>
    </source>
</evidence>
<sequence length="537" mass="59151">MSALKIPSTTDSSDEFTGEQLALPTSERVTATTKHGKVVGGRVRNGVQVFLNVPYAEDVPRWTDAKALPADYVYPSREYTIDGKYCAQPRRSADDQTPQRIKLGLGEPTDCPFFADIFVPSRYDLSAPASSRPLLPVKVFIHGGFLQFGSTSGFHHNQQQYRCEEYNEVRVLLGYRVSILGFLAAAKPVISGNYGFKDAWIGLQWVQDNIEAFGGDKNLVDLSGLSGGSHLVAQLLHHAARHCEKKAPFRTAMLLSNAILTNQPPPEVAQAQFECICLVLGLDTSRLDILNVLQDAEKVSTPKLIEAVENVGVMGTFRGVEAADGWVHEIVEFQRSGGLAAGLRKAGVTSVVISEVSEEWAFYQAVHPAKSVDELVPNLARYYPHAIAEKLVALYPFLPENPSPAAIDGLFGQIMADGQVYIPSRQLARDLVNAGFPTIRVQCRYLCDIWAKLGPYVQHGADLYLYHFRLSTLLPAEVIIATNLVKEIETERSRVESGEPSKPADMVLTLEGDGSLAWKRDARYEEYMAKEAAIRTV</sequence>
<dbReference type="InterPro" id="IPR019826">
    <property type="entry name" value="Carboxylesterase_B_AS"/>
</dbReference>
<dbReference type="EMBL" id="KN882062">
    <property type="protein sequence ID" value="KIY45083.1"/>
    <property type="molecule type" value="Genomic_DNA"/>
</dbReference>
<dbReference type="PANTHER" id="PTHR43142:SF1">
    <property type="entry name" value="CARBOXYLIC ESTER HYDROLASE"/>
    <property type="match status" value="1"/>
</dbReference>
<accession>A0A0D7A2P9</accession>
<dbReference type="PANTHER" id="PTHR43142">
    <property type="entry name" value="CARBOXYLIC ESTER HYDROLASE"/>
    <property type="match status" value="1"/>
</dbReference>
<protein>
    <recommendedName>
        <fullName evidence="3">Carboxylic ester hydrolase</fullName>
        <ecNumber evidence="3">3.1.1.-</ecNumber>
    </recommendedName>
</protein>
<evidence type="ECO:0000313" key="6">
    <source>
        <dbReference type="Proteomes" id="UP000054144"/>
    </source>
</evidence>
<evidence type="ECO:0000256" key="3">
    <source>
        <dbReference type="RuleBase" id="RU361235"/>
    </source>
</evidence>
<dbReference type="ESTHER" id="9agar-a0a0d7a2p9">
    <property type="family name" value="Fungal_carboxylesterase_lipase"/>
</dbReference>
<organism evidence="5 6">
    <name type="scientific">Fistulina hepatica ATCC 64428</name>
    <dbReference type="NCBI Taxonomy" id="1128425"/>
    <lineage>
        <taxon>Eukaryota</taxon>
        <taxon>Fungi</taxon>
        <taxon>Dikarya</taxon>
        <taxon>Basidiomycota</taxon>
        <taxon>Agaricomycotina</taxon>
        <taxon>Agaricomycetes</taxon>
        <taxon>Agaricomycetidae</taxon>
        <taxon>Agaricales</taxon>
        <taxon>Fistulinaceae</taxon>
        <taxon>Fistulina</taxon>
    </lineage>
</organism>
<dbReference type="OrthoDB" id="6846267at2759"/>
<dbReference type="Gene3D" id="3.40.50.1820">
    <property type="entry name" value="alpha/beta hydrolase"/>
    <property type="match status" value="1"/>
</dbReference>
<dbReference type="AlphaFoldDB" id="A0A0D7A2P9"/>
<dbReference type="EC" id="3.1.1.-" evidence="3"/>
<dbReference type="InterPro" id="IPR029058">
    <property type="entry name" value="AB_hydrolase_fold"/>
</dbReference>
<name>A0A0D7A2P9_9AGAR</name>
<evidence type="ECO:0000256" key="2">
    <source>
        <dbReference type="ARBA" id="ARBA00022801"/>
    </source>
</evidence>
<reference evidence="5 6" key="1">
    <citation type="journal article" date="2015" name="Fungal Genet. Biol.">
        <title>Evolution of novel wood decay mechanisms in Agaricales revealed by the genome sequences of Fistulina hepatica and Cylindrobasidium torrendii.</title>
        <authorList>
            <person name="Floudas D."/>
            <person name="Held B.W."/>
            <person name="Riley R."/>
            <person name="Nagy L.G."/>
            <person name="Koehler G."/>
            <person name="Ransdell A.S."/>
            <person name="Younus H."/>
            <person name="Chow J."/>
            <person name="Chiniquy J."/>
            <person name="Lipzen A."/>
            <person name="Tritt A."/>
            <person name="Sun H."/>
            <person name="Haridas S."/>
            <person name="LaButti K."/>
            <person name="Ohm R.A."/>
            <person name="Kues U."/>
            <person name="Blanchette R.A."/>
            <person name="Grigoriev I.V."/>
            <person name="Minto R.E."/>
            <person name="Hibbett D.S."/>
        </authorList>
    </citation>
    <scope>NUCLEOTIDE SEQUENCE [LARGE SCALE GENOMIC DNA]</scope>
    <source>
        <strain evidence="5 6">ATCC 64428</strain>
    </source>
</reference>
<evidence type="ECO:0000313" key="5">
    <source>
        <dbReference type="EMBL" id="KIY45083.1"/>
    </source>
</evidence>
<keyword evidence="2 3" id="KW-0378">Hydrolase</keyword>